<evidence type="ECO:0000259" key="4">
    <source>
        <dbReference type="Pfam" id="PF22725"/>
    </source>
</evidence>
<evidence type="ECO:0000256" key="2">
    <source>
        <dbReference type="ARBA" id="ARBA00023002"/>
    </source>
</evidence>
<organism evidence="5 6">
    <name type="scientific">Algivirga pacifica</name>
    <dbReference type="NCBI Taxonomy" id="1162670"/>
    <lineage>
        <taxon>Bacteria</taxon>
        <taxon>Pseudomonadati</taxon>
        <taxon>Bacteroidota</taxon>
        <taxon>Cytophagia</taxon>
        <taxon>Cytophagales</taxon>
        <taxon>Flammeovirgaceae</taxon>
        <taxon>Algivirga</taxon>
    </lineage>
</organism>
<gene>
    <name evidence="5" type="ORF">GCM10023331_05610</name>
</gene>
<evidence type="ECO:0000313" key="6">
    <source>
        <dbReference type="Proteomes" id="UP001500298"/>
    </source>
</evidence>
<dbReference type="SUPFAM" id="SSF55347">
    <property type="entry name" value="Glyceraldehyde-3-phosphate dehydrogenase-like, C-terminal domain"/>
    <property type="match status" value="1"/>
</dbReference>
<dbReference type="Gene3D" id="3.30.360.10">
    <property type="entry name" value="Dihydrodipicolinate Reductase, domain 2"/>
    <property type="match status" value="1"/>
</dbReference>
<dbReference type="PANTHER" id="PTHR22604:SF105">
    <property type="entry name" value="TRANS-1,2-DIHYDROBENZENE-1,2-DIOL DEHYDROGENASE"/>
    <property type="match status" value="1"/>
</dbReference>
<keyword evidence="6" id="KW-1185">Reference proteome</keyword>
<feature type="domain" description="GFO/IDH/MocA-like oxidoreductase" evidence="4">
    <location>
        <begin position="132"/>
        <end position="247"/>
    </location>
</feature>
<dbReference type="Pfam" id="PF01408">
    <property type="entry name" value="GFO_IDH_MocA"/>
    <property type="match status" value="1"/>
</dbReference>
<evidence type="ECO:0000256" key="1">
    <source>
        <dbReference type="ARBA" id="ARBA00010928"/>
    </source>
</evidence>
<keyword evidence="2" id="KW-0560">Oxidoreductase</keyword>
<accession>A0ABP9D1Z0</accession>
<dbReference type="PANTHER" id="PTHR22604">
    <property type="entry name" value="OXIDOREDUCTASES"/>
    <property type="match status" value="1"/>
</dbReference>
<sequence>MKKKIRWGILGPGKIARDFAADFKAVDNAVLHAVASSDPQRAHAFAQEYDIPKVYNSYEALYQAEDVDIIYIATPHVFHKEQSIKALQSGKAVLCEKPITTNLGDCQEVTKVAQETGQYLMEGMWTYLLPAFQKAQQWVDEGHIGEVIHLKSEFGFHVPFEPNGRMYNPELGGGALLDLGVYNIAMAWWFFRRDPDLIEAKQLLAPSGVDQDLLMTFHYGKATASLHTSFLCKLPNYTYIIGEKGYIALPDVWNVREAFLYQGESLVEHFQDQRTTFGYNYEIEAVSQELLEGRKESSVMPQAFSLKLQTYMDEVRRVAKNY</sequence>
<name>A0ABP9D1Z0_9BACT</name>
<dbReference type="EMBL" id="BAABJX010000010">
    <property type="protein sequence ID" value="GAA4823983.1"/>
    <property type="molecule type" value="Genomic_DNA"/>
</dbReference>
<dbReference type="Gene3D" id="3.40.50.720">
    <property type="entry name" value="NAD(P)-binding Rossmann-like Domain"/>
    <property type="match status" value="1"/>
</dbReference>
<evidence type="ECO:0000259" key="3">
    <source>
        <dbReference type="Pfam" id="PF01408"/>
    </source>
</evidence>
<dbReference type="InterPro" id="IPR050984">
    <property type="entry name" value="Gfo/Idh/MocA_domain"/>
</dbReference>
<protein>
    <submittedName>
        <fullName evidence="5">Gfo/Idh/MocA family oxidoreductase</fullName>
    </submittedName>
</protein>
<comment type="caution">
    <text evidence="5">The sequence shown here is derived from an EMBL/GenBank/DDBJ whole genome shotgun (WGS) entry which is preliminary data.</text>
</comment>
<dbReference type="SUPFAM" id="SSF51735">
    <property type="entry name" value="NAD(P)-binding Rossmann-fold domains"/>
    <property type="match status" value="1"/>
</dbReference>
<dbReference type="Pfam" id="PF22725">
    <property type="entry name" value="GFO_IDH_MocA_C3"/>
    <property type="match status" value="1"/>
</dbReference>
<dbReference type="InterPro" id="IPR036291">
    <property type="entry name" value="NAD(P)-bd_dom_sf"/>
</dbReference>
<dbReference type="RefSeq" id="WP_345369020.1">
    <property type="nucleotide sequence ID" value="NZ_BAABJX010000010.1"/>
</dbReference>
<dbReference type="InterPro" id="IPR000683">
    <property type="entry name" value="Gfo/Idh/MocA-like_OxRdtase_N"/>
</dbReference>
<feature type="domain" description="Gfo/Idh/MocA-like oxidoreductase N-terminal" evidence="3">
    <location>
        <begin position="5"/>
        <end position="123"/>
    </location>
</feature>
<evidence type="ECO:0000313" key="5">
    <source>
        <dbReference type="EMBL" id="GAA4823983.1"/>
    </source>
</evidence>
<comment type="similarity">
    <text evidence="1">Belongs to the Gfo/Idh/MocA family.</text>
</comment>
<reference evidence="6" key="1">
    <citation type="journal article" date="2019" name="Int. J. Syst. Evol. Microbiol.">
        <title>The Global Catalogue of Microorganisms (GCM) 10K type strain sequencing project: providing services to taxonomists for standard genome sequencing and annotation.</title>
        <authorList>
            <consortium name="The Broad Institute Genomics Platform"/>
            <consortium name="The Broad Institute Genome Sequencing Center for Infectious Disease"/>
            <person name="Wu L."/>
            <person name="Ma J."/>
        </authorList>
    </citation>
    <scope>NUCLEOTIDE SEQUENCE [LARGE SCALE GENOMIC DNA]</scope>
    <source>
        <strain evidence="6">JCM 18326</strain>
    </source>
</reference>
<dbReference type="Proteomes" id="UP001500298">
    <property type="component" value="Unassembled WGS sequence"/>
</dbReference>
<dbReference type="InterPro" id="IPR055170">
    <property type="entry name" value="GFO_IDH_MocA-like_dom"/>
</dbReference>
<proteinExistence type="inferred from homology"/>